<dbReference type="SMR" id="L8GNQ5"/>
<dbReference type="GO" id="GO:0046404">
    <property type="term" value="F:ATP-dependent polydeoxyribonucleotide 5'-hydroxyl-kinase activity"/>
    <property type="evidence" value="ECO:0007669"/>
    <property type="project" value="TreeGrafter"/>
</dbReference>
<dbReference type="OrthoDB" id="18625at2759"/>
<dbReference type="GeneID" id="14915117"/>
<dbReference type="GO" id="GO:0003690">
    <property type="term" value="F:double-stranded DNA binding"/>
    <property type="evidence" value="ECO:0007669"/>
    <property type="project" value="TreeGrafter"/>
</dbReference>
<evidence type="ECO:0000313" key="1">
    <source>
        <dbReference type="EMBL" id="ELR14504.1"/>
    </source>
</evidence>
<dbReference type="InterPro" id="IPR017101">
    <property type="entry name" value="P-loop_ATP/GTP-bd_All4644_prd"/>
</dbReference>
<keyword evidence="2" id="KW-1185">Reference proteome</keyword>
<dbReference type="STRING" id="1257118.L8GNQ5"/>
<organism evidence="1 2">
    <name type="scientific">Acanthamoeba castellanii (strain ATCC 30010 / Neff)</name>
    <dbReference type="NCBI Taxonomy" id="1257118"/>
    <lineage>
        <taxon>Eukaryota</taxon>
        <taxon>Amoebozoa</taxon>
        <taxon>Discosea</taxon>
        <taxon>Longamoebia</taxon>
        <taxon>Centramoebida</taxon>
        <taxon>Acanthamoebidae</taxon>
        <taxon>Acanthamoeba</taxon>
    </lineage>
</organism>
<dbReference type="RefSeq" id="XP_004336517.1">
    <property type="nucleotide sequence ID" value="XM_004336469.1"/>
</dbReference>
<dbReference type="AlphaFoldDB" id="L8GNQ5"/>
<dbReference type="PANTHER" id="PTHR12083">
    <property type="entry name" value="BIFUNCTIONAL POLYNUCLEOTIDE PHOSPHATASE/KINASE"/>
    <property type="match status" value="1"/>
</dbReference>
<dbReference type="OMA" id="KMWITEA"/>
<dbReference type="PIRSF" id="PIRSF037081">
    <property type="entry name" value="P-loop_All4644_prd"/>
    <property type="match status" value="1"/>
</dbReference>
<dbReference type="EMBL" id="KB008052">
    <property type="protein sequence ID" value="ELR14504.1"/>
    <property type="molecule type" value="Genomic_DNA"/>
</dbReference>
<dbReference type="Gene3D" id="3.40.50.300">
    <property type="entry name" value="P-loop containing nucleotide triphosphate hydrolases"/>
    <property type="match status" value="1"/>
</dbReference>
<accession>L8GNQ5</accession>
<gene>
    <name evidence="1" type="ORF">ACA1_192970</name>
</gene>
<dbReference type="SUPFAM" id="SSF52540">
    <property type="entry name" value="P-loop containing nucleoside triphosphate hydrolases"/>
    <property type="match status" value="1"/>
</dbReference>
<reference evidence="1 2" key="1">
    <citation type="journal article" date="2013" name="Genome Biol.">
        <title>Genome of Acanthamoeba castellanii highlights extensive lateral gene transfer and early evolution of tyrosine kinase signaling.</title>
        <authorList>
            <person name="Clarke M."/>
            <person name="Lohan A.J."/>
            <person name="Liu B."/>
            <person name="Lagkouvardos I."/>
            <person name="Roy S."/>
            <person name="Zafar N."/>
            <person name="Bertelli C."/>
            <person name="Schilde C."/>
            <person name="Kianianmomeni A."/>
            <person name="Burglin T.R."/>
            <person name="Frech C."/>
            <person name="Turcotte B."/>
            <person name="Kopec K.O."/>
            <person name="Synnott J.M."/>
            <person name="Choo C."/>
            <person name="Paponov I."/>
            <person name="Finkler A."/>
            <person name="Soon Heng Tan C."/>
            <person name="Hutchins A.P."/>
            <person name="Weinmeier T."/>
            <person name="Rattei T."/>
            <person name="Chu J.S."/>
            <person name="Gimenez G."/>
            <person name="Irimia M."/>
            <person name="Rigden D.J."/>
            <person name="Fitzpatrick D.A."/>
            <person name="Lorenzo-Morales J."/>
            <person name="Bateman A."/>
            <person name="Chiu C.H."/>
            <person name="Tang P."/>
            <person name="Hegemann P."/>
            <person name="Fromm H."/>
            <person name="Raoult D."/>
            <person name="Greub G."/>
            <person name="Miranda-Saavedra D."/>
            <person name="Chen N."/>
            <person name="Nash P."/>
            <person name="Ginger M.L."/>
            <person name="Horn M."/>
            <person name="Schaap P."/>
            <person name="Caler L."/>
            <person name="Loftus B."/>
        </authorList>
    </citation>
    <scope>NUCLEOTIDE SEQUENCE [LARGE SCALE GENOMIC DNA]</scope>
    <source>
        <strain evidence="1 2">Neff</strain>
    </source>
</reference>
<sequence>MKGGKKSTSSTSGAAAGPKPVVVVLAGLPGSGKSTFATELERTSGEMWVRVSQDDLGSADEVKKQMEKAIKRKKSVIVDRCNFSAGDRKMWVTEAKRYGATHIEAIYFDVPKEECIRRASLRRGHPTLSAAKAEEVISEFSGAFALPTKYEGFAQVTALTADATQVRNELKRLRDLAPAAKPAKKK</sequence>
<name>L8GNQ5_ACACF</name>
<dbReference type="KEGG" id="acan:ACA1_192970"/>
<dbReference type="InterPro" id="IPR027417">
    <property type="entry name" value="P-loop_NTPase"/>
</dbReference>
<evidence type="ECO:0000313" key="2">
    <source>
        <dbReference type="Proteomes" id="UP000011083"/>
    </source>
</evidence>
<dbReference type="GO" id="GO:0046403">
    <property type="term" value="F:polynucleotide 3'-phosphatase activity"/>
    <property type="evidence" value="ECO:0007669"/>
    <property type="project" value="TreeGrafter"/>
</dbReference>
<dbReference type="PANTHER" id="PTHR12083:SF9">
    <property type="entry name" value="BIFUNCTIONAL POLYNUCLEOTIDE PHOSPHATASE_KINASE"/>
    <property type="match status" value="1"/>
</dbReference>
<dbReference type="GO" id="GO:0006281">
    <property type="term" value="P:DNA repair"/>
    <property type="evidence" value="ECO:0007669"/>
    <property type="project" value="TreeGrafter"/>
</dbReference>
<dbReference type="Proteomes" id="UP000011083">
    <property type="component" value="Unassembled WGS sequence"/>
</dbReference>
<proteinExistence type="predicted"/>
<dbReference type="VEuPathDB" id="AmoebaDB:ACA1_192970"/>
<protein>
    <submittedName>
        <fullName evidence="1">Basic helixloop-helix (BHLH) family protein</fullName>
    </submittedName>
</protein>
<dbReference type="Pfam" id="PF13671">
    <property type="entry name" value="AAA_33"/>
    <property type="match status" value="2"/>
</dbReference>